<evidence type="ECO:0008006" key="5">
    <source>
        <dbReference type="Google" id="ProtNLM"/>
    </source>
</evidence>
<feature type="compositionally biased region" description="Basic and acidic residues" evidence="1">
    <location>
        <begin position="43"/>
        <end position="52"/>
    </location>
</feature>
<dbReference type="PROSITE" id="PS00430">
    <property type="entry name" value="TONB_DEPENDENT_REC_1"/>
    <property type="match status" value="1"/>
</dbReference>
<evidence type="ECO:0000256" key="2">
    <source>
        <dbReference type="SAM" id="SignalP"/>
    </source>
</evidence>
<feature type="region of interest" description="Disordered" evidence="1">
    <location>
        <begin position="33"/>
        <end position="52"/>
    </location>
</feature>
<organism evidence="3 4">
    <name type="scientific">Corynebacterium uropygiale</name>
    <dbReference type="NCBI Taxonomy" id="1775911"/>
    <lineage>
        <taxon>Bacteria</taxon>
        <taxon>Bacillati</taxon>
        <taxon>Actinomycetota</taxon>
        <taxon>Actinomycetes</taxon>
        <taxon>Mycobacteriales</taxon>
        <taxon>Corynebacteriaceae</taxon>
        <taxon>Corynebacterium</taxon>
    </lineage>
</organism>
<dbReference type="Proteomes" id="UP001139336">
    <property type="component" value="Unassembled WGS sequence"/>
</dbReference>
<evidence type="ECO:0000256" key="1">
    <source>
        <dbReference type="SAM" id="MobiDB-lite"/>
    </source>
</evidence>
<name>A0A9X1QVH9_9CORY</name>
<feature type="chain" id="PRO_5040962508" description="Secreted protein" evidence="2">
    <location>
        <begin position="28"/>
        <end position="176"/>
    </location>
</feature>
<dbReference type="RefSeq" id="WP_236120125.1">
    <property type="nucleotide sequence ID" value="NZ_JAKGSI010000008.1"/>
</dbReference>
<evidence type="ECO:0000313" key="4">
    <source>
        <dbReference type="Proteomes" id="UP001139336"/>
    </source>
</evidence>
<feature type="signal peptide" evidence="2">
    <location>
        <begin position="1"/>
        <end position="27"/>
    </location>
</feature>
<keyword evidence="4" id="KW-1185">Reference proteome</keyword>
<keyword evidence="2" id="KW-0732">Signal</keyword>
<accession>A0A9X1QVH9</accession>
<sequence length="176" mass="18344">MPKAARVLISLCSVGAIMIGSSAASFAAESSSLPSQLSSPQSREFHGERYSSPDGKHWVKVTESFVELGTLEGETISVSGNKAIWKDAKGDTISVMEFTPEDPNSFNLSYDPETHRVGDESVLHPTGERCAPKWQAAGINIAWDGLVCAPLGIATLGTAAFGCGVIGTIGAAAISC</sequence>
<gene>
    <name evidence="3" type="ORF">L1O03_11400</name>
</gene>
<comment type="caution">
    <text evidence="3">The sequence shown here is derived from an EMBL/GenBank/DDBJ whole genome shotgun (WGS) entry which is preliminary data.</text>
</comment>
<proteinExistence type="predicted"/>
<dbReference type="AlphaFoldDB" id="A0A9X1QVH9"/>
<feature type="compositionally biased region" description="Low complexity" evidence="1">
    <location>
        <begin position="33"/>
        <end position="42"/>
    </location>
</feature>
<reference evidence="3" key="1">
    <citation type="submission" date="2022-01" db="EMBL/GenBank/DDBJ databases">
        <title>Corynebacterium sp. nov isolated from isolated from the feces of the greater white-fronted geese (Anser albifrons) at Poyang Lake, PR China.</title>
        <authorList>
            <person name="Liu Q."/>
        </authorList>
    </citation>
    <scope>NUCLEOTIDE SEQUENCE</scope>
    <source>
        <strain evidence="3">JCM 32435</strain>
    </source>
</reference>
<evidence type="ECO:0000313" key="3">
    <source>
        <dbReference type="EMBL" id="MCF4007770.1"/>
    </source>
</evidence>
<dbReference type="EMBL" id="JAKGSI010000008">
    <property type="protein sequence ID" value="MCF4007770.1"/>
    <property type="molecule type" value="Genomic_DNA"/>
</dbReference>
<protein>
    <recommendedName>
        <fullName evidence="5">Secreted protein</fullName>
    </recommendedName>
</protein>
<dbReference type="InterPro" id="IPR010916">
    <property type="entry name" value="TonB_box_CS"/>
</dbReference>